<dbReference type="EMBL" id="BMZS01000005">
    <property type="protein sequence ID" value="GHD50988.1"/>
    <property type="molecule type" value="Genomic_DNA"/>
</dbReference>
<dbReference type="Proteomes" id="UP000630353">
    <property type="component" value="Unassembled WGS sequence"/>
</dbReference>
<dbReference type="InterPro" id="IPR052514">
    <property type="entry name" value="SAM-dependent_MTase"/>
</dbReference>
<evidence type="ECO:0000256" key="1">
    <source>
        <dbReference type="SAM" id="MobiDB-lite"/>
    </source>
</evidence>
<organism evidence="3 4">
    <name type="scientific">Thalassobaculum fulvum</name>
    <dbReference type="NCBI Taxonomy" id="1633335"/>
    <lineage>
        <taxon>Bacteria</taxon>
        <taxon>Pseudomonadati</taxon>
        <taxon>Pseudomonadota</taxon>
        <taxon>Alphaproteobacteria</taxon>
        <taxon>Rhodospirillales</taxon>
        <taxon>Thalassobaculaceae</taxon>
        <taxon>Thalassobaculum</taxon>
    </lineage>
</organism>
<dbReference type="SUPFAM" id="SSF53335">
    <property type="entry name" value="S-adenosyl-L-methionine-dependent methyltransferases"/>
    <property type="match status" value="1"/>
</dbReference>
<feature type="region of interest" description="Disordered" evidence="1">
    <location>
        <begin position="312"/>
        <end position="341"/>
    </location>
</feature>
<dbReference type="PANTHER" id="PTHR34203">
    <property type="entry name" value="METHYLTRANSFERASE, FKBM FAMILY PROTEIN"/>
    <property type="match status" value="1"/>
</dbReference>
<evidence type="ECO:0000313" key="3">
    <source>
        <dbReference type="EMBL" id="GHD50988.1"/>
    </source>
</evidence>
<feature type="domain" description="Methyltransferase FkbM" evidence="2">
    <location>
        <begin position="136"/>
        <end position="279"/>
    </location>
</feature>
<dbReference type="AlphaFoldDB" id="A0A919CPL5"/>
<dbReference type="PANTHER" id="PTHR34203:SF15">
    <property type="entry name" value="SLL1173 PROTEIN"/>
    <property type="match status" value="1"/>
</dbReference>
<dbReference type="InterPro" id="IPR006342">
    <property type="entry name" value="FkbM_mtfrase"/>
</dbReference>
<reference evidence="3" key="1">
    <citation type="journal article" date="2014" name="Int. J. Syst. Evol. Microbiol.">
        <title>Complete genome sequence of Corynebacterium casei LMG S-19264T (=DSM 44701T), isolated from a smear-ripened cheese.</title>
        <authorList>
            <consortium name="US DOE Joint Genome Institute (JGI-PGF)"/>
            <person name="Walter F."/>
            <person name="Albersmeier A."/>
            <person name="Kalinowski J."/>
            <person name="Ruckert C."/>
        </authorList>
    </citation>
    <scope>NUCLEOTIDE SEQUENCE</scope>
    <source>
        <strain evidence="3">KCTC 42651</strain>
    </source>
</reference>
<evidence type="ECO:0000313" key="4">
    <source>
        <dbReference type="Proteomes" id="UP000630353"/>
    </source>
</evidence>
<comment type="caution">
    <text evidence="3">The sequence shown here is derived from an EMBL/GenBank/DDBJ whole genome shotgun (WGS) entry which is preliminary data.</text>
</comment>
<proteinExistence type="predicted"/>
<protein>
    <recommendedName>
        <fullName evidence="2">Methyltransferase FkbM domain-containing protein</fullName>
    </recommendedName>
</protein>
<accession>A0A919CPL5</accession>
<dbReference type="NCBIfam" id="TIGR01444">
    <property type="entry name" value="fkbM_fam"/>
    <property type="match status" value="1"/>
</dbReference>
<dbReference type="Pfam" id="PF05050">
    <property type="entry name" value="Methyltransf_21"/>
    <property type="match status" value="1"/>
</dbReference>
<dbReference type="RefSeq" id="WP_189989952.1">
    <property type="nucleotide sequence ID" value="NZ_BMZS01000005.1"/>
</dbReference>
<dbReference type="Gene3D" id="3.40.50.150">
    <property type="entry name" value="Vaccinia Virus protein VP39"/>
    <property type="match status" value="1"/>
</dbReference>
<keyword evidence="4" id="KW-1185">Reference proteome</keyword>
<sequence>MRVFKSKAEARCHAVQTPSDPAALMASVWPPFARAEFNHVVRVLCRAATLPGADGPRYFMARLTQLAALLRKRAARYGKTQTWSVTAPNGREILIPLGDPGAVAFKTMADGYGGGYEKALIDYVCARLGPGDVFVDIGAHVGYIGAFAAAGGATVFAIEIQRELIPLIEQLATINGFDTLRALHAGASDRGGLGAIPRMDVSPGAGFTAPARSITSEDPRSVADDFVPMIALDDAFGRDGRWPAVVKVDVEGHEIAVVDGARRIIAEEHTRFVVEFHPHLVANYGGSADQLLAAFPVGRWHRYQLTDDGLRPISDMTEVTPDPNDPNPKLVFEPRGAQAPV</sequence>
<reference evidence="3" key="2">
    <citation type="submission" date="2020-09" db="EMBL/GenBank/DDBJ databases">
        <authorList>
            <person name="Sun Q."/>
            <person name="Kim S."/>
        </authorList>
    </citation>
    <scope>NUCLEOTIDE SEQUENCE</scope>
    <source>
        <strain evidence="3">KCTC 42651</strain>
    </source>
</reference>
<evidence type="ECO:0000259" key="2">
    <source>
        <dbReference type="Pfam" id="PF05050"/>
    </source>
</evidence>
<gene>
    <name evidence="3" type="ORF">GCM10017083_24910</name>
</gene>
<dbReference type="InterPro" id="IPR029063">
    <property type="entry name" value="SAM-dependent_MTases_sf"/>
</dbReference>
<name>A0A919CPL5_9PROT</name>